<gene>
    <name evidence="1" type="ORF">DSCW_22530</name>
</gene>
<accession>A0A5K7YZL0</accession>
<organism evidence="1 2">
    <name type="scientific">Desulfosarcina widdelii</name>
    <dbReference type="NCBI Taxonomy" id="947919"/>
    <lineage>
        <taxon>Bacteria</taxon>
        <taxon>Pseudomonadati</taxon>
        <taxon>Thermodesulfobacteriota</taxon>
        <taxon>Desulfobacteria</taxon>
        <taxon>Desulfobacterales</taxon>
        <taxon>Desulfosarcinaceae</taxon>
        <taxon>Desulfosarcina</taxon>
    </lineage>
</organism>
<evidence type="ECO:0008006" key="3">
    <source>
        <dbReference type="Google" id="ProtNLM"/>
    </source>
</evidence>
<dbReference type="EMBL" id="AP021875">
    <property type="protein sequence ID" value="BBO74836.1"/>
    <property type="molecule type" value="Genomic_DNA"/>
</dbReference>
<name>A0A5K7YZL0_9BACT</name>
<evidence type="ECO:0000313" key="1">
    <source>
        <dbReference type="EMBL" id="BBO74836.1"/>
    </source>
</evidence>
<dbReference type="RefSeq" id="WP_155303814.1">
    <property type="nucleotide sequence ID" value="NZ_AP021875.1"/>
</dbReference>
<dbReference type="OrthoDB" id="5405772at2"/>
<evidence type="ECO:0000313" key="2">
    <source>
        <dbReference type="Proteomes" id="UP000427769"/>
    </source>
</evidence>
<proteinExistence type="predicted"/>
<sequence>MKPYRWSGLLVVLAVVLWGVNFVHADEFTDTIAVFKKSDAVRPFFDNAYGYAVFPTIGKGGIGIGGAYGTGKVFVQEAPTGTVKMFKGTIGFQFGGQAFSQVIFFEDQRAYNEFTSGEFEFDAGVSAVAITAGVQAKAGTEGATASATAGPATGNQAKTSYYKGMVVFVHAKGGLMYEASVGGQKFSFKPIE</sequence>
<protein>
    <recommendedName>
        <fullName evidence="3">Ysc84 actin-binding domain-containing protein</fullName>
    </recommendedName>
</protein>
<dbReference type="AlphaFoldDB" id="A0A5K7YZL0"/>
<dbReference type="KEGG" id="dwd:DSCW_22530"/>
<keyword evidence="2" id="KW-1185">Reference proteome</keyword>
<reference evidence="1 2" key="1">
    <citation type="submission" date="2019-11" db="EMBL/GenBank/DDBJ databases">
        <title>Comparative genomics of hydrocarbon-degrading Desulfosarcina strains.</title>
        <authorList>
            <person name="Watanabe M."/>
            <person name="Kojima H."/>
            <person name="Fukui M."/>
        </authorList>
    </citation>
    <scope>NUCLEOTIDE SEQUENCE [LARGE SCALE GENOMIC DNA]</scope>
    <source>
        <strain evidence="1 2">PP31</strain>
    </source>
</reference>
<dbReference type="Proteomes" id="UP000427769">
    <property type="component" value="Chromosome"/>
</dbReference>